<sequence>MKSDLGLVHVITGDGKGKTTTSLGIAFRAAGHNLKVAVIQFLKGGSYIGEYMAAQKFPNILWKQFGKNCTYLDERLDTPFECGSCRDCFLNDEDAARSSREAIKFAKEITKSGEYDLIILDEANVAVSYAFVQPKELIELIKNKNPKTELIITGRGAHEEVLKLADYVSEVKKIKHPIDKGVYGRWGVEY</sequence>
<dbReference type="Proteomes" id="UP000646946">
    <property type="component" value="Unassembled WGS sequence"/>
</dbReference>
<dbReference type="PANTHER" id="PTHR46638">
    <property type="entry name" value="CORRINOID ADENOSYLTRANSFERASE"/>
    <property type="match status" value="1"/>
</dbReference>
<accession>A0A832V1T1</accession>
<dbReference type="CDD" id="cd00561">
    <property type="entry name" value="CobA_ACA"/>
    <property type="match status" value="1"/>
</dbReference>
<dbReference type="InterPro" id="IPR003724">
    <property type="entry name" value="CblAdoTrfase_CobA"/>
</dbReference>
<comment type="caution">
    <text evidence="1">The sequence shown here is derived from an EMBL/GenBank/DDBJ whole genome shotgun (WGS) entry which is preliminary data.</text>
</comment>
<dbReference type="GO" id="GO:0008817">
    <property type="term" value="F:corrinoid adenosyltransferase activity"/>
    <property type="evidence" value="ECO:0007669"/>
    <property type="project" value="InterPro"/>
</dbReference>
<dbReference type="InterPro" id="IPR027417">
    <property type="entry name" value="P-loop_NTPase"/>
</dbReference>
<gene>
    <name evidence="1" type="ORF">H1016_03445</name>
</gene>
<name>A0A832V1T1_9ARCH</name>
<dbReference type="Pfam" id="PF02572">
    <property type="entry name" value="CobA_CobO_BtuR"/>
    <property type="match status" value="1"/>
</dbReference>
<keyword evidence="2" id="KW-1185">Reference proteome</keyword>
<dbReference type="GO" id="GO:0005524">
    <property type="term" value="F:ATP binding"/>
    <property type="evidence" value="ECO:0007669"/>
    <property type="project" value="InterPro"/>
</dbReference>
<evidence type="ECO:0000313" key="1">
    <source>
        <dbReference type="EMBL" id="HIK00568.1"/>
    </source>
</evidence>
<dbReference type="Gene3D" id="3.40.50.300">
    <property type="entry name" value="P-loop containing nucleotide triphosphate hydrolases"/>
    <property type="match status" value="1"/>
</dbReference>
<proteinExistence type="predicted"/>
<protein>
    <submittedName>
        <fullName evidence="1">Cob(I)yrinic acid a,c-diamide adenosyltransferase</fullName>
    </submittedName>
</protein>
<reference evidence="1 2" key="1">
    <citation type="journal article" name="Nat. Commun.">
        <title>Undinarchaeota illuminate DPANN phylogeny and the impact of gene transfer on archaeal evolution.</title>
        <authorList>
            <person name="Dombrowski N."/>
            <person name="Williams T.A."/>
            <person name="Sun J."/>
            <person name="Woodcroft B.J."/>
            <person name="Lee J.H."/>
            <person name="Minh B.Q."/>
            <person name="Rinke C."/>
            <person name="Spang A."/>
        </authorList>
    </citation>
    <scope>NUCLEOTIDE SEQUENCE [LARGE SCALE GENOMIC DNA]</scope>
    <source>
        <strain evidence="1">MAG_bin1129</strain>
    </source>
</reference>
<dbReference type="PANTHER" id="PTHR46638:SF1">
    <property type="entry name" value="CORRINOID ADENOSYLTRANSFERASE"/>
    <property type="match status" value="1"/>
</dbReference>
<dbReference type="PIRSF" id="PIRSF015617">
    <property type="entry name" value="Adensltrnsf_CobA"/>
    <property type="match status" value="1"/>
</dbReference>
<dbReference type="AlphaFoldDB" id="A0A832V1T1"/>
<dbReference type="GO" id="GO:0009236">
    <property type="term" value="P:cobalamin biosynthetic process"/>
    <property type="evidence" value="ECO:0007669"/>
    <property type="project" value="InterPro"/>
</dbReference>
<dbReference type="EMBL" id="DVAB01000028">
    <property type="protein sequence ID" value="HIK00568.1"/>
    <property type="molecule type" value="Genomic_DNA"/>
</dbReference>
<dbReference type="SUPFAM" id="SSF52540">
    <property type="entry name" value="P-loop containing nucleoside triphosphate hydrolases"/>
    <property type="match status" value="1"/>
</dbReference>
<organism evidence="1 2">
    <name type="scientific">Candidatus Naiadarchaeum limnaeum</name>
    <dbReference type="NCBI Taxonomy" id="2756139"/>
    <lineage>
        <taxon>Archaea</taxon>
        <taxon>Candidatus Undinarchaeota</taxon>
        <taxon>Candidatus Undinarchaeia</taxon>
        <taxon>Candidatus Naiadarchaeales</taxon>
        <taxon>Candidatus Naiadarchaeaceae</taxon>
        <taxon>Candidatus Naiadarchaeum</taxon>
    </lineage>
</organism>
<evidence type="ECO:0000313" key="2">
    <source>
        <dbReference type="Proteomes" id="UP000646946"/>
    </source>
</evidence>